<evidence type="ECO:0008006" key="9">
    <source>
        <dbReference type="Google" id="ProtNLM"/>
    </source>
</evidence>
<sequence>MEKPSFPPLLTAGFHDMDSDGIKSLCVDTFPKSVRRSMLYCNFIQLIEQFKLVNQQCLCFSEVWIDGSFTTEKPEPDDIDILVVVDYLALNSLPNTLMPLVSSLLNRDFIKENYSIDVLLLPENHPEIDYSERRSYWRGWFGFDRKENPKGLVRVML</sequence>
<comment type="caution">
    <text evidence="5">The sequence shown here is derived from an EMBL/GenBank/DDBJ whole genome shotgun (WGS) entry which is preliminary data.</text>
</comment>
<dbReference type="Proteomes" id="UP001223829">
    <property type="component" value="Unassembled WGS sequence"/>
</dbReference>
<evidence type="ECO:0000313" key="7">
    <source>
        <dbReference type="Proteomes" id="UP000272662"/>
    </source>
</evidence>
<accession>A0A148HQ22</accession>
<dbReference type="EMBL" id="MPGR01000001">
    <property type="protein sequence ID" value="OKB71644.1"/>
    <property type="molecule type" value="Genomic_DNA"/>
</dbReference>
<name>A0A148HQ22_ECOLX</name>
<dbReference type="SUPFAM" id="SSF81301">
    <property type="entry name" value="Nucleotidyltransferase"/>
    <property type="match status" value="1"/>
</dbReference>
<organism evidence="5 7">
    <name type="scientific">Escherichia coli</name>
    <dbReference type="NCBI Taxonomy" id="562"/>
    <lineage>
        <taxon>Bacteria</taxon>
        <taxon>Pseudomonadati</taxon>
        <taxon>Pseudomonadota</taxon>
        <taxon>Gammaproteobacteria</taxon>
        <taxon>Enterobacterales</taxon>
        <taxon>Enterobacteriaceae</taxon>
        <taxon>Escherichia</taxon>
    </lineage>
</organism>
<reference evidence="5 7" key="2">
    <citation type="submission" date="2018-11" db="EMBL/GenBank/DDBJ databases">
        <title>E. coli isolates of the female bladder.</title>
        <authorList>
            <person name="Garretto A."/>
            <person name="Miller-Ensminger T."/>
            <person name="Wolfe A.J."/>
            <person name="Putonti C."/>
        </authorList>
    </citation>
    <scope>NUCLEOTIDE SEQUENCE [LARGE SCALE GENOMIC DNA]</scope>
    <source>
        <strain evidence="5 7">UMB1727</strain>
    </source>
</reference>
<reference evidence="1" key="5">
    <citation type="submission" date="2024-02" db="EMBL/GenBank/DDBJ databases">
        <authorList>
            <consortium name="Clinical and Environmental Microbiology Branch: Whole genome sequencing antimicrobial resistance pathogens in the healthcare setting"/>
        </authorList>
    </citation>
    <scope>NUCLEOTIDE SEQUENCE</scope>
    <source>
        <strain evidence="1">2023QG-00028</strain>
    </source>
</reference>
<dbReference type="RefSeq" id="WP_000414677.1">
    <property type="nucleotide sequence ID" value="NZ_AP022173.1"/>
</dbReference>
<evidence type="ECO:0000313" key="2">
    <source>
        <dbReference type="EMBL" id="MDK2697308.1"/>
    </source>
</evidence>
<dbReference type="Proteomes" id="UP000272662">
    <property type="component" value="Unassembled WGS sequence"/>
</dbReference>
<evidence type="ECO:0000313" key="8">
    <source>
        <dbReference type="Proteomes" id="UP000441160"/>
    </source>
</evidence>
<protein>
    <recommendedName>
        <fullName evidence="9">Polymerase nucleotidyl transferase domain-containing protein</fullName>
    </recommendedName>
</protein>
<evidence type="ECO:0000313" key="1">
    <source>
        <dbReference type="EMBL" id="EMM9724515.1"/>
    </source>
</evidence>
<dbReference type="InterPro" id="IPR053860">
    <property type="entry name" value="DUF6932"/>
</dbReference>
<reference evidence="3 8" key="3">
    <citation type="submission" date="2019-12" db="EMBL/GenBank/DDBJ databases">
        <title>Enteriobacteria Tanzani isolates_8377-8380.</title>
        <authorList>
            <person name="Subbiah M."/>
            <person name="Call D."/>
        </authorList>
    </citation>
    <scope>NUCLEOTIDE SEQUENCE [LARGE SCALE GENOMIC DNA]</scope>
    <source>
        <strain evidence="3 8">8378wB3</strain>
    </source>
</reference>
<dbReference type="Proteomes" id="UP000186595">
    <property type="component" value="Unassembled WGS sequence"/>
</dbReference>
<dbReference type="EMBL" id="ABKSHZ030000022">
    <property type="protein sequence ID" value="EMM9724515.1"/>
    <property type="molecule type" value="Genomic_DNA"/>
</dbReference>
<evidence type="ECO:0000313" key="5">
    <source>
        <dbReference type="EMBL" id="RRL49137.1"/>
    </source>
</evidence>
<reference evidence="2" key="4">
    <citation type="submission" date="2023-05" db="EMBL/GenBank/DDBJ databases">
        <title>Efficient inhibition of multidrug-resistant Escherichia coli by a new antibiotic combination.</title>
        <authorList>
            <person name="Lin T."/>
        </authorList>
    </citation>
    <scope>NUCLEOTIDE SEQUENCE</scope>
    <source>
        <strain evidence="2">YmmD45</strain>
    </source>
</reference>
<dbReference type="Proteomes" id="UP000441160">
    <property type="component" value="Unassembled WGS sequence"/>
</dbReference>
<reference evidence="4 6" key="1">
    <citation type="submission" date="2016-11" db="EMBL/GenBank/DDBJ databases">
        <title>Draft genome sequences of five Shigatoxin-producing Escherichia coli isolates harboring the new recently described Subtilase cytotoxin allelic variant subAB2-3.</title>
        <authorList>
            <person name="Tasara T."/>
            <person name="Fierz L."/>
            <person name="Klumpp J."/>
            <person name="Schmidt H."/>
            <person name="Stephan R."/>
        </authorList>
    </citation>
    <scope>NUCLEOTIDE SEQUENCE [LARGE SCALE GENOMIC DNA]</scope>
    <source>
        <strain evidence="4 6">453</strain>
    </source>
</reference>
<dbReference type="AlphaFoldDB" id="A0A148HQ22"/>
<evidence type="ECO:0000313" key="6">
    <source>
        <dbReference type="Proteomes" id="UP000186595"/>
    </source>
</evidence>
<dbReference type="EMBL" id="RRVG01000005">
    <property type="protein sequence ID" value="RRL49137.1"/>
    <property type="molecule type" value="Genomic_DNA"/>
</dbReference>
<dbReference type="InterPro" id="IPR043519">
    <property type="entry name" value="NT_sf"/>
</dbReference>
<proteinExistence type="predicted"/>
<evidence type="ECO:0000313" key="4">
    <source>
        <dbReference type="EMBL" id="OKB71644.1"/>
    </source>
</evidence>
<dbReference type="EMBL" id="JASMQD010000001">
    <property type="protein sequence ID" value="MDK2697308.1"/>
    <property type="molecule type" value="Genomic_DNA"/>
</dbReference>
<dbReference type="Pfam" id="PF22014">
    <property type="entry name" value="DUF6932"/>
    <property type="match status" value="1"/>
</dbReference>
<evidence type="ECO:0000313" key="3">
    <source>
        <dbReference type="EMBL" id="MWU33347.1"/>
    </source>
</evidence>
<gene>
    <name evidence="4" type="ORF">BMT50_02135</name>
    <name evidence="5" type="ORF">DU321_06820</name>
    <name evidence="3" type="ORF">GP944_21830</name>
    <name evidence="1" type="ORF">PWL68_004728</name>
    <name evidence="2" type="ORF">QO046_23805</name>
</gene>
<dbReference type="EMBL" id="WTRX01000055">
    <property type="protein sequence ID" value="MWU33347.1"/>
    <property type="molecule type" value="Genomic_DNA"/>
</dbReference>